<dbReference type="InterPro" id="IPR046960">
    <property type="entry name" value="PPR_At4g14850-like_plant"/>
</dbReference>
<evidence type="ECO:0000256" key="2">
    <source>
        <dbReference type="PROSITE-ProRule" id="PRU00708"/>
    </source>
</evidence>
<sequence>MKPKLPNPFKPSKLNILSMLVTKLTSFLNHPLTIKQLKHIHALILINGLNHLEPIIITQIISNPSNHYPAAIRYLRSLTRYSKHPNIIARTSVIQFLYKNGKFKEALGEYLHMQRSGLLPCSFVVATVIKACMRLGDRVNGIRLHGQVYGYGLCGDVHVGTSLVWFYSKFGDTEIAAKVFDEMSERNAASCLILRYLESGNLSMAERLFSEMGCKDIDSWNYMVSWYAGTGDMEKAIATFGPMPVKTSASWAAMVTGYIDSGNLEIARNFYDVMPEQSVVCCIKMIDGYSNNGDVESAREVFDEMGEKDQLLYDAMIACYAQNGRSKEAFQLFDEMLQPNVNIKPNTVTLANVINLCSQFGNLIFGSWIHETLMKQMRIIMDDQVGVALIELYAKCGRVDKAFGLFHGLQKKHTGVYTTMILACSKSGWNHDAIKLFEEMLEANICPNLVTFSGLLTALNHAGTVQINHGLDYANSLAPQRPSNHNTWVGGSYNRVTELAQISFQDH</sequence>
<dbReference type="GO" id="GO:0009451">
    <property type="term" value="P:RNA modification"/>
    <property type="evidence" value="ECO:0007669"/>
    <property type="project" value="InterPro"/>
</dbReference>
<dbReference type="InterPro" id="IPR002885">
    <property type="entry name" value="PPR_rpt"/>
</dbReference>
<dbReference type="OrthoDB" id="185373at2759"/>
<dbReference type="NCBIfam" id="TIGR00756">
    <property type="entry name" value="PPR"/>
    <property type="match status" value="3"/>
</dbReference>
<dbReference type="Gene3D" id="1.25.40.10">
    <property type="entry name" value="Tetratricopeptide repeat domain"/>
    <property type="match status" value="4"/>
</dbReference>
<name>A0A9K3EK58_HELAN</name>
<proteinExistence type="predicted"/>
<dbReference type="Gramene" id="mRNA:HanXRQr2_Chr13g0604561">
    <property type="protein sequence ID" value="CDS:HanXRQr2_Chr13g0604561.1"/>
    <property type="gene ID" value="HanXRQr2_Chr13g0604561"/>
</dbReference>
<dbReference type="InterPro" id="IPR011990">
    <property type="entry name" value="TPR-like_helical_dom_sf"/>
</dbReference>
<reference evidence="3" key="2">
    <citation type="submission" date="2020-06" db="EMBL/GenBank/DDBJ databases">
        <title>Helianthus annuus Genome sequencing and assembly Release 2.</title>
        <authorList>
            <person name="Gouzy J."/>
            <person name="Langlade N."/>
            <person name="Munos S."/>
        </authorList>
    </citation>
    <scope>NUCLEOTIDE SEQUENCE</scope>
    <source>
        <tissue evidence="3">Leaves</tissue>
    </source>
</reference>
<dbReference type="Pfam" id="PF01535">
    <property type="entry name" value="PPR"/>
    <property type="match status" value="6"/>
</dbReference>
<organism evidence="3 4">
    <name type="scientific">Helianthus annuus</name>
    <name type="common">Common sunflower</name>
    <dbReference type="NCBI Taxonomy" id="4232"/>
    <lineage>
        <taxon>Eukaryota</taxon>
        <taxon>Viridiplantae</taxon>
        <taxon>Streptophyta</taxon>
        <taxon>Embryophyta</taxon>
        <taxon>Tracheophyta</taxon>
        <taxon>Spermatophyta</taxon>
        <taxon>Magnoliopsida</taxon>
        <taxon>eudicotyledons</taxon>
        <taxon>Gunneridae</taxon>
        <taxon>Pentapetalae</taxon>
        <taxon>asterids</taxon>
        <taxon>campanulids</taxon>
        <taxon>Asterales</taxon>
        <taxon>Asteraceae</taxon>
        <taxon>Asteroideae</taxon>
        <taxon>Heliantheae alliance</taxon>
        <taxon>Heliantheae</taxon>
        <taxon>Helianthus</taxon>
    </lineage>
</organism>
<comment type="caution">
    <text evidence="3">The sequence shown here is derived from an EMBL/GenBank/DDBJ whole genome shotgun (WGS) entry which is preliminary data.</text>
</comment>
<evidence type="ECO:0000256" key="1">
    <source>
        <dbReference type="ARBA" id="ARBA00022737"/>
    </source>
</evidence>
<feature type="repeat" description="PPR" evidence="2">
    <location>
        <begin position="413"/>
        <end position="447"/>
    </location>
</feature>
<dbReference type="PANTHER" id="PTHR47926">
    <property type="entry name" value="PENTATRICOPEPTIDE REPEAT-CONTAINING PROTEIN"/>
    <property type="match status" value="1"/>
</dbReference>
<keyword evidence="1" id="KW-0677">Repeat</keyword>
<dbReference type="PROSITE" id="PS51375">
    <property type="entry name" value="PPR"/>
    <property type="match status" value="4"/>
</dbReference>
<accession>A0A9K3EK58</accession>
<dbReference type="EMBL" id="MNCJ02000328">
    <property type="protein sequence ID" value="KAF5774782.1"/>
    <property type="molecule type" value="Genomic_DNA"/>
</dbReference>
<gene>
    <name evidence="3" type="ORF">HanXRQr2_Chr13g0604561</name>
</gene>
<feature type="repeat" description="PPR" evidence="2">
    <location>
        <begin position="309"/>
        <end position="343"/>
    </location>
</feature>
<dbReference type="Proteomes" id="UP000215914">
    <property type="component" value="Unassembled WGS sequence"/>
</dbReference>
<dbReference type="SUPFAM" id="SSF48452">
    <property type="entry name" value="TPR-like"/>
    <property type="match status" value="1"/>
</dbReference>
<dbReference type="PANTHER" id="PTHR47926:SF545">
    <property type="entry name" value="PENTACOTRIPEPTIDE-REPEAT REGION OF PRORP DOMAIN-CONTAINING PROTEIN"/>
    <property type="match status" value="1"/>
</dbReference>
<dbReference type="Pfam" id="PF13041">
    <property type="entry name" value="PPR_2"/>
    <property type="match status" value="2"/>
</dbReference>
<dbReference type="GO" id="GO:0003723">
    <property type="term" value="F:RNA binding"/>
    <property type="evidence" value="ECO:0007669"/>
    <property type="project" value="InterPro"/>
</dbReference>
<dbReference type="AlphaFoldDB" id="A0A9K3EK58"/>
<feature type="repeat" description="PPR" evidence="2">
    <location>
        <begin position="86"/>
        <end position="120"/>
    </location>
</feature>
<evidence type="ECO:0000313" key="4">
    <source>
        <dbReference type="Proteomes" id="UP000215914"/>
    </source>
</evidence>
<feature type="repeat" description="PPR" evidence="2">
    <location>
        <begin position="278"/>
        <end position="308"/>
    </location>
</feature>
<evidence type="ECO:0000313" key="3">
    <source>
        <dbReference type="EMBL" id="KAF5774782.1"/>
    </source>
</evidence>
<reference evidence="3" key="1">
    <citation type="journal article" date="2017" name="Nature">
        <title>The sunflower genome provides insights into oil metabolism, flowering and Asterid evolution.</title>
        <authorList>
            <person name="Badouin H."/>
            <person name="Gouzy J."/>
            <person name="Grassa C.J."/>
            <person name="Murat F."/>
            <person name="Staton S.E."/>
            <person name="Cottret L."/>
            <person name="Lelandais-Briere C."/>
            <person name="Owens G.L."/>
            <person name="Carrere S."/>
            <person name="Mayjonade B."/>
            <person name="Legrand L."/>
            <person name="Gill N."/>
            <person name="Kane N.C."/>
            <person name="Bowers J.E."/>
            <person name="Hubner S."/>
            <person name="Bellec A."/>
            <person name="Berard A."/>
            <person name="Berges H."/>
            <person name="Blanchet N."/>
            <person name="Boniface M.C."/>
            <person name="Brunel D."/>
            <person name="Catrice O."/>
            <person name="Chaidir N."/>
            <person name="Claudel C."/>
            <person name="Donnadieu C."/>
            <person name="Faraut T."/>
            <person name="Fievet G."/>
            <person name="Helmstetter N."/>
            <person name="King M."/>
            <person name="Knapp S.J."/>
            <person name="Lai Z."/>
            <person name="Le Paslier M.C."/>
            <person name="Lippi Y."/>
            <person name="Lorenzon L."/>
            <person name="Mandel J.R."/>
            <person name="Marage G."/>
            <person name="Marchand G."/>
            <person name="Marquand E."/>
            <person name="Bret-Mestries E."/>
            <person name="Morien E."/>
            <person name="Nambeesan S."/>
            <person name="Nguyen T."/>
            <person name="Pegot-Espagnet P."/>
            <person name="Pouilly N."/>
            <person name="Raftis F."/>
            <person name="Sallet E."/>
            <person name="Schiex T."/>
            <person name="Thomas J."/>
            <person name="Vandecasteele C."/>
            <person name="Vares D."/>
            <person name="Vear F."/>
            <person name="Vautrin S."/>
            <person name="Crespi M."/>
            <person name="Mangin B."/>
            <person name="Burke J.M."/>
            <person name="Salse J."/>
            <person name="Munos S."/>
            <person name="Vincourt P."/>
            <person name="Rieseberg L.H."/>
            <person name="Langlade N.B."/>
        </authorList>
    </citation>
    <scope>NUCLEOTIDE SEQUENCE</scope>
    <source>
        <tissue evidence="3">Leaves</tissue>
    </source>
</reference>
<keyword evidence="4" id="KW-1185">Reference proteome</keyword>
<protein>
    <submittedName>
        <fullName evidence="3">Tetratricopeptide-like helical domain superfamily</fullName>
    </submittedName>
</protein>